<feature type="domain" description="Calcineurin-like phosphoesterase" evidence="2">
    <location>
        <begin position="139"/>
        <end position="209"/>
    </location>
</feature>
<evidence type="ECO:0000259" key="2">
    <source>
        <dbReference type="Pfam" id="PF00149"/>
    </source>
</evidence>
<feature type="compositionally biased region" description="Basic and acidic residues" evidence="1">
    <location>
        <begin position="76"/>
        <end position="93"/>
    </location>
</feature>
<dbReference type="GO" id="GO:0005737">
    <property type="term" value="C:cytoplasm"/>
    <property type="evidence" value="ECO:0007669"/>
    <property type="project" value="TreeGrafter"/>
</dbReference>
<name>A0A9P5STX6_9FUNG</name>
<dbReference type="InterPro" id="IPR050126">
    <property type="entry name" value="Ap4A_hydrolase"/>
</dbReference>
<dbReference type="SUPFAM" id="SSF56300">
    <property type="entry name" value="Metallo-dependent phosphatases"/>
    <property type="match status" value="1"/>
</dbReference>
<feature type="region of interest" description="Disordered" evidence="1">
    <location>
        <begin position="63"/>
        <end position="93"/>
    </location>
</feature>
<dbReference type="GO" id="GO:0006798">
    <property type="term" value="P:polyphosphate catabolic process"/>
    <property type="evidence" value="ECO:0007669"/>
    <property type="project" value="TreeGrafter"/>
</dbReference>
<dbReference type="Proteomes" id="UP000696485">
    <property type="component" value="Unassembled WGS sequence"/>
</dbReference>
<evidence type="ECO:0000313" key="3">
    <source>
        <dbReference type="EMBL" id="KAF9335147.1"/>
    </source>
</evidence>
<dbReference type="Pfam" id="PF00149">
    <property type="entry name" value="Metallophos"/>
    <property type="match status" value="1"/>
</dbReference>
<proteinExistence type="predicted"/>
<organism evidence="3 4">
    <name type="scientific">Podila minutissima</name>
    <dbReference type="NCBI Taxonomy" id="64525"/>
    <lineage>
        <taxon>Eukaryota</taxon>
        <taxon>Fungi</taxon>
        <taxon>Fungi incertae sedis</taxon>
        <taxon>Mucoromycota</taxon>
        <taxon>Mortierellomycotina</taxon>
        <taxon>Mortierellomycetes</taxon>
        <taxon>Mortierellales</taxon>
        <taxon>Mortierellaceae</taxon>
        <taxon>Podila</taxon>
    </lineage>
</organism>
<reference evidence="3" key="1">
    <citation type="journal article" date="2020" name="Fungal Divers.">
        <title>Resolving the Mortierellaceae phylogeny through synthesis of multi-gene phylogenetics and phylogenomics.</title>
        <authorList>
            <person name="Vandepol N."/>
            <person name="Liber J."/>
            <person name="Desiro A."/>
            <person name="Na H."/>
            <person name="Kennedy M."/>
            <person name="Barry K."/>
            <person name="Grigoriev I.V."/>
            <person name="Miller A.N."/>
            <person name="O'Donnell K."/>
            <person name="Stajich J.E."/>
            <person name="Bonito G."/>
        </authorList>
    </citation>
    <scope>NUCLEOTIDE SEQUENCE</scope>
    <source>
        <strain evidence="3">NVP1</strain>
    </source>
</reference>
<comment type="caution">
    <text evidence="3">The sequence shown here is derived from an EMBL/GenBank/DDBJ whole genome shotgun (WGS) entry which is preliminary data.</text>
</comment>
<evidence type="ECO:0000313" key="4">
    <source>
        <dbReference type="Proteomes" id="UP000696485"/>
    </source>
</evidence>
<dbReference type="PANTHER" id="PTHR42850">
    <property type="entry name" value="METALLOPHOSPHOESTERASE"/>
    <property type="match status" value="1"/>
</dbReference>
<accession>A0A9P5STX6</accession>
<dbReference type="Gene3D" id="3.60.21.10">
    <property type="match status" value="1"/>
</dbReference>
<dbReference type="PANTHER" id="PTHR42850:SF4">
    <property type="entry name" value="ZINC-DEPENDENT ENDOPOLYPHOSPHATASE"/>
    <property type="match status" value="1"/>
</dbReference>
<dbReference type="InterPro" id="IPR004843">
    <property type="entry name" value="Calcineurin-like_PHP"/>
</dbReference>
<dbReference type="EMBL" id="JAAAUY010000113">
    <property type="protein sequence ID" value="KAF9335147.1"/>
    <property type="molecule type" value="Genomic_DNA"/>
</dbReference>
<gene>
    <name evidence="3" type="ORF">BG006_000748</name>
</gene>
<dbReference type="InterPro" id="IPR029052">
    <property type="entry name" value="Metallo-depent_PP-like"/>
</dbReference>
<evidence type="ECO:0000256" key="1">
    <source>
        <dbReference type="SAM" id="MobiDB-lite"/>
    </source>
</evidence>
<dbReference type="GO" id="GO:0016791">
    <property type="term" value="F:phosphatase activity"/>
    <property type="evidence" value="ECO:0007669"/>
    <property type="project" value="TreeGrafter"/>
</dbReference>
<protein>
    <recommendedName>
        <fullName evidence="2">Calcineurin-like phosphoesterase domain-containing protein</fullName>
    </recommendedName>
</protein>
<dbReference type="GO" id="GO:0000298">
    <property type="term" value="F:endopolyphosphatase activity"/>
    <property type="evidence" value="ECO:0007669"/>
    <property type="project" value="TreeGrafter"/>
</dbReference>
<keyword evidence="4" id="KW-1185">Reference proteome</keyword>
<sequence length="415" mass="45438">MLITSAGKAVVILGTIALTTTFCSASVIPLHLPLAPTLTASSQPDANPLDLLPRRHLPPFRRSSHFVDNGLETQDEEKYCDPSNDDNKDNECKDDNFEIYKTKQPNTPPSSQPSDPFAFYNYQSALSTNFQGTSTFARRTIVVGDIHGSLAGFEGFLAQIAYDSSNDQLILAGDLVAKGPESLRVIDKALSLNALCVRGNHDDKVIRWRGYLDSLSAQQLTALDLDSASRPTVADIDAMPEYDPDRPDLRPLAQLRSIPADLVENSEHHRIAKAMTPQQYQYLAGCPLVLAVPRELSAKKVPVYVVHAGIDPAVGIQEQQPWVLMNVRNLLNDGTPNRQKKKGQGWAKAFNDGSARGMVLVYGHDAGRSLNVKEWSVGLDSGCVYGRALSGYVVETGQVYTVPCKIMAEPDEEYV</sequence>
<dbReference type="AlphaFoldDB" id="A0A9P5STX6"/>